<dbReference type="GO" id="GO:0016853">
    <property type="term" value="F:isomerase activity"/>
    <property type="evidence" value="ECO:0007669"/>
    <property type="project" value="UniProtKB-KW"/>
</dbReference>
<organism evidence="3 4">
    <name type="scientific">Insolitispirillum peregrinum</name>
    <dbReference type="NCBI Taxonomy" id="80876"/>
    <lineage>
        <taxon>Bacteria</taxon>
        <taxon>Pseudomonadati</taxon>
        <taxon>Pseudomonadota</taxon>
        <taxon>Alphaproteobacteria</taxon>
        <taxon>Rhodospirillales</taxon>
        <taxon>Novispirillaceae</taxon>
        <taxon>Insolitispirillum</taxon>
    </lineage>
</organism>
<reference evidence="3 4" key="1">
    <citation type="submission" date="2017-01" db="EMBL/GenBank/DDBJ databases">
        <authorList>
            <person name="Mah S.A."/>
            <person name="Swanson W.J."/>
            <person name="Moy G.W."/>
            <person name="Vacquier V.D."/>
        </authorList>
    </citation>
    <scope>NUCLEOTIDE SEQUENCE [LARGE SCALE GENOMIC DNA]</scope>
    <source>
        <strain evidence="3 4">DSM 11589</strain>
    </source>
</reference>
<dbReference type="Pfam" id="PF13905">
    <property type="entry name" value="Thioredoxin_8"/>
    <property type="match status" value="1"/>
</dbReference>
<dbReference type="InterPro" id="IPR013766">
    <property type="entry name" value="Thioredoxin_domain"/>
</dbReference>
<evidence type="ECO:0000259" key="2">
    <source>
        <dbReference type="PROSITE" id="PS51352"/>
    </source>
</evidence>
<dbReference type="Gene3D" id="2.120.10.30">
    <property type="entry name" value="TolB, C-terminal domain"/>
    <property type="match status" value="2"/>
</dbReference>
<dbReference type="InterPro" id="IPR011042">
    <property type="entry name" value="6-blade_b-propeller_TolB-like"/>
</dbReference>
<dbReference type="SUPFAM" id="SSF101898">
    <property type="entry name" value="NHL repeat"/>
    <property type="match status" value="1"/>
</dbReference>
<evidence type="ECO:0000313" key="3">
    <source>
        <dbReference type="EMBL" id="SIS71929.1"/>
    </source>
</evidence>
<dbReference type="EMBL" id="FTOA01000003">
    <property type="protein sequence ID" value="SIS71929.1"/>
    <property type="molecule type" value="Genomic_DNA"/>
</dbReference>
<name>A0A1N7LDM7_9PROT</name>
<dbReference type="SUPFAM" id="SSF52833">
    <property type="entry name" value="Thioredoxin-like"/>
    <property type="match status" value="1"/>
</dbReference>
<dbReference type="AlphaFoldDB" id="A0A1N7LDM7"/>
<dbReference type="OrthoDB" id="9811352at2"/>
<dbReference type="InterPro" id="IPR012336">
    <property type="entry name" value="Thioredoxin-like_fold"/>
</dbReference>
<keyword evidence="3" id="KW-0413">Isomerase</keyword>
<protein>
    <submittedName>
        <fullName evidence="3">Thiol-disulfide isomerase or thioredoxin</fullName>
    </submittedName>
</protein>
<gene>
    <name evidence="3" type="ORF">SAMN05421779_103265</name>
</gene>
<proteinExistence type="predicted"/>
<evidence type="ECO:0000313" key="4">
    <source>
        <dbReference type="Proteomes" id="UP000185678"/>
    </source>
</evidence>
<comment type="function">
    <text evidence="1">May be required for disulfide bond formation in some proteins.</text>
</comment>
<dbReference type="PROSITE" id="PS51352">
    <property type="entry name" value="THIOREDOXIN_2"/>
    <property type="match status" value="1"/>
</dbReference>
<dbReference type="Gene3D" id="3.40.30.10">
    <property type="entry name" value="Glutaredoxin"/>
    <property type="match status" value="1"/>
</dbReference>
<keyword evidence="4" id="KW-1185">Reference proteome</keyword>
<dbReference type="Proteomes" id="UP000185678">
    <property type="component" value="Unassembled WGS sequence"/>
</dbReference>
<evidence type="ECO:0000256" key="1">
    <source>
        <dbReference type="ARBA" id="ARBA00003565"/>
    </source>
</evidence>
<dbReference type="STRING" id="80876.SAMN05421779_103265"/>
<dbReference type="RefSeq" id="WP_084194709.1">
    <property type="nucleotide sequence ID" value="NZ_FTOA01000003.1"/>
</dbReference>
<dbReference type="PANTHER" id="PTHR46388">
    <property type="entry name" value="NHL REPEAT-CONTAINING PROTEIN 2"/>
    <property type="match status" value="1"/>
</dbReference>
<accession>A0A1N7LDM7</accession>
<feature type="domain" description="Thioredoxin" evidence="2">
    <location>
        <begin position="1"/>
        <end position="147"/>
    </location>
</feature>
<dbReference type="InterPro" id="IPR036249">
    <property type="entry name" value="Thioredoxin-like_sf"/>
</dbReference>
<sequence>MIGLSRAPEIDRPGLMWLNSPSPLSLQSLRGRLVILDFWTFCCINCMHVLPTLHQVEEAFPGLVQVIGVHSPKFSAEHDSANVRAAIDRYQIRHPVIHDPDMQLWQEYAVRAWPTLVLVSPDGYVIGQVSGEPDPERLIQGLGAILHGFVERREIVPADLLPFPVEDAPMLDGALAFPGKIKPLPVPPAFANRARWAVADAGHHQIVLLDQDGAVCARLGSGQAALQDGTMGKACFRSPQGLVADSHALYVADTGNHALRRIDLADGTVSTLAGSGRRGGVIRTGEQVAVGDRLELASPWDVEVVASAGPLLYVANAGTHQLLGLQVQPDGGVQVVAVVGTGGENIVDGPVETALLAQPSGLVLDRQRGILWFADSETSALRGLTLEADADRQQVFTMIGRGLFEFGHRDGEIRQAQLQHPLGVCLLPDEQPDQLASLLVADSYNAVLRHVIPHQQQVSTLDLGQCLDPLCRPLGEPAGVWAENARRVLISDTNNHRIVSVDLAAGVYRVFCQ</sequence>
<dbReference type="PANTHER" id="PTHR46388:SF2">
    <property type="entry name" value="NHL REPEAT-CONTAINING PROTEIN 2"/>
    <property type="match status" value="1"/>
</dbReference>